<dbReference type="Proteomes" id="UP001604277">
    <property type="component" value="Unassembled WGS sequence"/>
</dbReference>
<evidence type="ECO:0000313" key="1">
    <source>
        <dbReference type="EMBL" id="KAL2493966.1"/>
    </source>
</evidence>
<sequence>MKEKKKGAGRIFELAEKINLKAWVLQLFHFQEKNQEIEEIPDEQVIEQELAIAIDKLSIHHPKSINALLNPKEEQQIAHEEISDEYLIAIVSSEHHHKEEVEEYG</sequence>
<protein>
    <submittedName>
        <fullName evidence="1">Uncharacterized protein</fullName>
    </submittedName>
</protein>
<comment type="caution">
    <text evidence="1">The sequence shown here is derived from an EMBL/GenBank/DDBJ whole genome shotgun (WGS) entry which is preliminary data.</text>
</comment>
<evidence type="ECO:0000313" key="2">
    <source>
        <dbReference type="Proteomes" id="UP001604277"/>
    </source>
</evidence>
<organism evidence="1 2">
    <name type="scientific">Forsythia ovata</name>
    <dbReference type="NCBI Taxonomy" id="205694"/>
    <lineage>
        <taxon>Eukaryota</taxon>
        <taxon>Viridiplantae</taxon>
        <taxon>Streptophyta</taxon>
        <taxon>Embryophyta</taxon>
        <taxon>Tracheophyta</taxon>
        <taxon>Spermatophyta</taxon>
        <taxon>Magnoliopsida</taxon>
        <taxon>eudicotyledons</taxon>
        <taxon>Gunneridae</taxon>
        <taxon>Pentapetalae</taxon>
        <taxon>asterids</taxon>
        <taxon>lamiids</taxon>
        <taxon>Lamiales</taxon>
        <taxon>Oleaceae</taxon>
        <taxon>Forsythieae</taxon>
        <taxon>Forsythia</taxon>
    </lineage>
</organism>
<proteinExistence type="predicted"/>
<gene>
    <name evidence="1" type="ORF">Fot_37723</name>
</gene>
<reference evidence="2" key="1">
    <citation type="submission" date="2024-07" db="EMBL/GenBank/DDBJ databases">
        <title>Two chromosome-level genome assemblies of Korean endemic species Abeliophyllum distichum and Forsythia ovata (Oleaceae).</title>
        <authorList>
            <person name="Jang H."/>
        </authorList>
    </citation>
    <scope>NUCLEOTIDE SEQUENCE [LARGE SCALE GENOMIC DNA]</scope>
</reference>
<accession>A0ABD1S0K0</accession>
<dbReference type="EMBL" id="JBFOLJ010000011">
    <property type="protein sequence ID" value="KAL2493966.1"/>
    <property type="molecule type" value="Genomic_DNA"/>
</dbReference>
<name>A0ABD1S0K0_9LAMI</name>
<dbReference type="AlphaFoldDB" id="A0ABD1S0K0"/>
<keyword evidence="2" id="KW-1185">Reference proteome</keyword>